<dbReference type="Gene3D" id="3.30.460.40">
    <property type="match status" value="1"/>
</dbReference>
<dbReference type="AlphaFoldDB" id="A0A848J0L7"/>
<proteinExistence type="predicted"/>
<keyword evidence="2" id="KW-1185">Reference proteome</keyword>
<comment type="caution">
    <text evidence="1">The sequence shown here is derived from an EMBL/GenBank/DDBJ whole genome shotgun (WGS) entry which is preliminary data.</text>
</comment>
<evidence type="ECO:0008006" key="3">
    <source>
        <dbReference type="Google" id="ProtNLM"/>
    </source>
</evidence>
<evidence type="ECO:0000313" key="1">
    <source>
        <dbReference type="EMBL" id="NMM50333.1"/>
    </source>
</evidence>
<dbReference type="EMBL" id="JABBNU010000012">
    <property type="protein sequence ID" value="NMM50333.1"/>
    <property type="molecule type" value="Genomic_DNA"/>
</dbReference>
<reference evidence="1 2" key="1">
    <citation type="submission" date="2020-04" db="EMBL/GenBank/DDBJ databases">
        <title>Flammeovirgaceae bacterium KN852 isolated from deep sea.</title>
        <authorList>
            <person name="Zhang D.-C."/>
        </authorList>
    </citation>
    <scope>NUCLEOTIDE SEQUENCE [LARGE SCALE GENOMIC DNA]</scope>
    <source>
        <strain evidence="1 2">KN852</strain>
    </source>
</reference>
<organism evidence="1 2">
    <name type="scientific">Marinigracilibium pacificum</name>
    <dbReference type="NCBI Taxonomy" id="2729599"/>
    <lineage>
        <taxon>Bacteria</taxon>
        <taxon>Pseudomonadati</taxon>
        <taxon>Bacteroidota</taxon>
        <taxon>Cytophagia</taxon>
        <taxon>Cytophagales</taxon>
        <taxon>Flammeovirgaceae</taxon>
        <taxon>Marinigracilibium</taxon>
    </lineage>
</organism>
<dbReference type="InterPro" id="IPR043519">
    <property type="entry name" value="NT_sf"/>
</dbReference>
<protein>
    <recommendedName>
        <fullName evidence="3">Nucleotidyltransferase</fullName>
    </recommendedName>
</protein>
<dbReference type="Proteomes" id="UP000559010">
    <property type="component" value="Unassembled WGS sequence"/>
</dbReference>
<evidence type="ECO:0000313" key="2">
    <source>
        <dbReference type="Proteomes" id="UP000559010"/>
    </source>
</evidence>
<gene>
    <name evidence="1" type="ORF">HH304_18130</name>
</gene>
<accession>A0A848J0L7</accession>
<sequence>MGIGTTNFDSLAKLTQLAKGVYESNSDNDPIQIMDISNIAVKQIFKTLEDLKVDYMIIGGLATVFYGHIRTTKDLDIWMKEVPANISILVNALKISNIPFIDSYLNVKLISGRSILTIGKDKEIVVNFMEYIKAYKNEDFLKCYKRATRSRFQDIQLTIISLKDLIWEKEHFGRYKDLYDVKQLRKFKDEG</sequence>
<dbReference type="RefSeq" id="WP_169684697.1">
    <property type="nucleotide sequence ID" value="NZ_JABBNU010000012.1"/>
</dbReference>
<name>A0A848J0L7_9BACT</name>
<dbReference type="SUPFAM" id="SSF81301">
    <property type="entry name" value="Nucleotidyltransferase"/>
    <property type="match status" value="1"/>
</dbReference>